<evidence type="ECO:0000313" key="2">
    <source>
        <dbReference type="EMBL" id="GKV52735.1"/>
    </source>
</evidence>
<sequence>MDQGWTFGGIGNETVLPLVQKRVEPEDANLKVGDLLDENKDWVLSRLKTPFPRKVMSRIWALPVDRSSGGRDVLLWGASKDGSFSVKLAYDHSEDDKGPQPSMGFRWIWKWKGPQRLKTFLWLAFRDRLLTNCLRKRRGMAQSARCPVCQTEDENDRETWLHNNVSGRMRPDNDSQCWSLVFVRPATDFSFESKAVESATLKYLISRTCNEVVQAPSKDREEVIVLVRWEPPTGDWVKLNFDGSVISVGWSWWAHQGFPRRMAGGFSFAFQRGLSQVLVFWESLLIIG</sequence>
<reference evidence="2 3" key="1">
    <citation type="journal article" date="2021" name="Commun. Biol.">
        <title>The genome of Shorea leprosula (Dipterocarpaceae) highlights the ecological relevance of drought in aseasonal tropical rainforests.</title>
        <authorList>
            <person name="Ng K.K.S."/>
            <person name="Kobayashi M.J."/>
            <person name="Fawcett J.A."/>
            <person name="Hatakeyama M."/>
            <person name="Paape T."/>
            <person name="Ng C.H."/>
            <person name="Ang C.C."/>
            <person name="Tnah L.H."/>
            <person name="Lee C.T."/>
            <person name="Nishiyama T."/>
            <person name="Sese J."/>
            <person name="O'Brien M.J."/>
            <person name="Copetti D."/>
            <person name="Mohd Noor M.I."/>
            <person name="Ong R.C."/>
            <person name="Putra M."/>
            <person name="Sireger I.Z."/>
            <person name="Indrioko S."/>
            <person name="Kosugi Y."/>
            <person name="Izuno A."/>
            <person name="Isagi Y."/>
            <person name="Lee S.L."/>
            <person name="Shimizu K.K."/>
        </authorList>
    </citation>
    <scope>NUCLEOTIDE SEQUENCE [LARGE SCALE GENOMIC DNA]</scope>
    <source>
        <strain evidence="2">214</strain>
    </source>
</reference>
<dbReference type="AlphaFoldDB" id="A0AAV5MSD9"/>
<dbReference type="Pfam" id="PF13966">
    <property type="entry name" value="zf-RVT"/>
    <property type="match status" value="1"/>
</dbReference>
<proteinExistence type="predicted"/>
<accession>A0AAV5MSD9</accession>
<evidence type="ECO:0000259" key="1">
    <source>
        <dbReference type="Pfam" id="PF13966"/>
    </source>
</evidence>
<name>A0AAV5MSD9_9ROSI</name>
<keyword evidence="3" id="KW-1185">Reference proteome</keyword>
<comment type="caution">
    <text evidence="2">The sequence shown here is derived from an EMBL/GenBank/DDBJ whole genome shotgun (WGS) entry which is preliminary data.</text>
</comment>
<feature type="domain" description="Reverse transcriptase zinc-binding" evidence="1">
    <location>
        <begin position="84"/>
        <end position="158"/>
    </location>
</feature>
<protein>
    <recommendedName>
        <fullName evidence="1">Reverse transcriptase zinc-binding domain-containing protein</fullName>
    </recommendedName>
</protein>
<dbReference type="InterPro" id="IPR026960">
    <property type="entry name" value="RVT-Znf"/>
</dbReference>
<dbReference type="EMBL" id="BPVZ01000831">
    <property type="protein sequence ID" value="GKV52735.1"/>
    <property type="molecule type" value="Genomic_DNA"/>
</dbReference>
<evidence type="ECO:0000313" key="3">
    <source>
        <dbReference type="Proteomes" id="UP001054252"/>
    </source>
</evidence>
<dbReference type="Proteomes" id="UP001054252">
    <property type="component" value="Unassembled WGS sequence"/>
</dbReference>
<gene>
    <name evidence="2" type="ORF">SLEP1_g59305</name>
</gene>
<organism evidence="2 3">
    <name type="scientific">Rubroshorea leprosula</name>
    <dbReference type="NCBI Taxonomy" id="152421"/>
    <lineage>
        <taxon>Eukaryota</taxon>
        <taxon>Viridiplantae</taxon>
        <taxon>Streptophyta</taxon>
        <taxon>Embryophyta</taxon>
        <taxon>Tracheophyta</taxon>
        <taxon>Spermatophyta</taxon>
        <taxon>Magnoliopsida</taxon>
        <taxon>eudicotyledons</taxon>
        <taxon>Gunneridae</taxon>
        <taxon>Pentapetalae</taxon>
        <taxon>rosids</taxon>
        <taxon>malvids</taxon>
        <taxon>Malvales</taxon>
        <taxon>Dipterocarpaceae</taxon>
        <taxon>Rubroshorea</taxon>
    </lineage>
</organism>